<dbReference type="Pfam" id="PF13618">
    <property type="entry name" value="Gluconate_2-dh3"/>
    <property type="match status" value="1"/>
</dbReference>
<sequence length="197" mass="21725">MNRRDALKSSAMILGYAITGSTVTALMQSCGTGEKLSWTPQILTQDQAKILAALVDRILPRTDTPGALDVGTDEFIDKILVSAFPEKIQKGFTAGLEAFNATAKSMQGKDFVKLEDGKKDEVIRDFEEKSGPLPGALWAYNFAEGNEFPFYRMMKELALLGYFHSEQIGTEYLAYDPVPGPFKGCIDYSDVGKSWTE</sequence>
<dbReference type="AlphaFoldDB" id="K1L380"/>
<comment type="caution">
    <text evidence="1">The sequence shown here is derived from an EMBL/GenBank/DDBJ whole genome shotgun (WGS) entry which is preliminary data.</text>
</comment>
<dbReference type="InterPro" id="IPR027056">
    <property type="entry name" value="Gluconate_2DH_su3"/>
</dbReference>
<name>K1L380_CECL9</name>
<gene>
    <name evidence="1" type="ORF">B879_00605</name>
</gene>
<proteinExistence type="predicted"/>
<dbReference type="PATRIC" id="fig|1225176.3.peg.648"/>
<dbReference type="EMBL" id="AMGM01000005">
    <property type="protein sequence ID" value="EKB50860.1"/>
    <property type="molecule type" value="Genomic_DNA"/>
</dbReference>
<dbReference type="Proteomes" id="UP000004478">
    <property type="component" value="Unassembled WGS sequence"/>
</dbReference>
<reference evidence="1 2" key="1">
    <citation type="journal article" date="2012" name="J. Bacteriol.">
        <title>Draft Genome Sequence of Cecembia lonarensis Strain LW9T, Isolated from Lonar Lake, a Haloalkaline Lake in India.</title>
        <authorList>
            <person name="Shivaji S."/>
            <person name="Ara S."/>
            <person name="Singh A."/>
            <person name="Pinnaka A.K."/>
        </authorList>
    </citation>
    <scope>NUCLEOTIDE SEQUENCE [LARGE SCALE GENOMIC DNA]</scope>
    <source>
        <strain evidence="1 2">LW9</strain>
    </source>
</reference>
<evidence type="ECO:0008006" key="3">
    <source>
        <dbReference type="Google" id="ProtNLM"/>
    </source>
</evidence>
<dbReference type="RefSeq" id="WP_009183654.1">
    <property type="nucleotide sequence ID" value="NZ_AMGM01000005.1"/>
</dbReference>
<dbReference type="PROSITE" id="PS51257">
    <property type="entry name" value="PROKAR_LIPOPROTEIN"/>
    <property type="match status" value="1"/>
</dbReference>
<evidence type="ECO:0000313" key="2">
    <source>
        <dbReference type="Proteomes" id="UP000004478"/>
    </source>
</evidence>
<protein>
    <recommendedName>
        <fullName evidence="3">Gluconate 2-dehydrogenase subunit 3</fullName>
    </recommendedName>
</protein>
<keyword evidence="2" id="KW-1185">Reference proteome</keyword>
<accession>K1L380</accession>
<organism evidence="1 2">
    <name type="scientific">Cecembia lonarensis (strain CCUG 58316 / KCTC 22772 / LW9)</name>
    <dbReference type="NCBI Taxonomy" id="1225176"/>
    <lineage>
        <taxon>Bacteria</taxon>
        <taxon>Pseudomonadati</taxon>
        <taxon>Bacteroidota</taxon>
        <taxon>Cytophagia</taxon>
        <taxon>Cytophagales</taxon>
        <taxon>Cyclobacteriaceae</taxon>
        <taxon>Cecembia</taxon>
    </lineage>
</organism>
<dbReference type="OrthoDB" id="6385145at2"/>
<evidence type="ECO:0000313" key="1">
    <source>
        <dbReference type="EMBL" id="EKB50860.1"/>
    </source>
</evidence>